<dbReference type="RefSeq" id="WP_144730172.1">
    <property type="nucleotide sequence ID" value="NZ_ML675582.1"/>
</dbReference>
<dbReference type="PANTHER" id="PTHR11060:SF0">
    <property type="entry name" value="PROTEIN MEMO1"/>
    <property type="match status" value="1"/>
</dbReference>
<comment type="caution">
    <text evidence="2">The sequence shown here is derived from an EMBL/GenBank/DDBJ whole genome shotgun (WGS) entry which is preliminary data.</text>
</comment>
<dbReference type="NCBIfam" id="TIGR04336">
    <property type="entry name" value="AmmeMemoSam_B"/>
    <property type="match status" value="1"/>
</dbReference>
<dbReference type="Proteomes" id="UP000315289">
    <property type="component" value="Unassembled WGS sequence"/>
</dbReference>
<dbReference type="Pfam" id="PF01875">
    <property type="entry name" value="Memo"/>
    <property type="match status" value="1"/>
</dbReference>
<evidence type="ECO:0008006" key="4">
    <source>
        <dbReference type="Google" id="ProtNLM"/>
    </source>
</evidence>
<proteinExistence type="inferred from homology"/>
<name>A0A557SVT8_9ARCH</name>
<dbReference type="InterPro" id="IPR002737">
    <property type="entry name" value="MEMO1_fam"/>
</dbReference>
<dbReference type="AlphaFoldDB" id="A0A557SVT8"/>
<keyword evidence="3" id="KW-1185">Reference proteome</keyword>
<dbReference type="PANTHER" id="PTHR11060">
    <property type="entry name" value="PROTEIN MEMO1"/>
    <property type="match status" value="1"/>
</dbReference>
<dbReference type="CDD" id="cd07361">
    <property type="entry name" value="MEMO_like"/>
    <property type="match status" value="1"/>
</dbReference>
<comment type="similarity">
    <text evidence="1">Belongs to the MEMO1 family.</text>
</comment>
<accession>A0A557SVT8</accession>
<dbReference type="OrthoDB" id="372162at2157"/>
<protein>
    <recommendedName>
        <fullName evidence="4">MEMO1 family protein</fullName>
    </recommendedName>
</protein>
<dbReference type="Gene3D" id="3.40.830.10">
    <property type="entry name" value="LigB-like"/>
    <property type="match status" value="1"/>
</dbReference>
<sequence>MTREHNFSGVFYPKDYGKLNASIQNYFTRLNSSSEDRKFLEMVNEYIQDKKIVSFIVPHGSYDYSGYVSAFTYYLIDKIECQNFIILSSDHRGTSPGISVLEHGFWNTPLGPAQINEMMANNLIKKSSAGFVQIDSFSFEIDYTIETQLPFIQVLKKNNFRFLPILQRKQDKTTCIKLAKLLASILPQDEKVVLIATSNFTHYLGYEECYAIDKKLISEISKMDVESFYDTLKNYFQYICGYGCIATTIEFSKLLGNFDVILLKHLTSGDIDGSRSSVVGYSSILML</sequence>
<evidence type="ECO:0000313" key="2">
    <source>
        <dbReference type="EMBL" id="TVP40701.1"/>
    </source>
</evidence>
<organism evidence="2 3">
    <name type="scientific">Candidatus Nitrosocosmicus arcticus</name>
    <dbReference type="NCBI Taxonomy" id="2035267"/>
    <lineage>
        <taxon>Archaea</taxon>
        <taxon>Nitrososphaerota</taxon>
        <taxon>Nitrososphaeria</taxon>
        <taxon>Nitrososphaerales</taxon>
        <taxon>Nitrososphaeraceae</taxon>
        <taxon>Candidatus Nitrosocosmicus</taxon>
    </lineage>
</organism>
<evidence type="ECO:0000313" key="3">
    <source>
        <dbReference type="Proteomes" id="UP000315289"/>
    </source>
</evidence>
<dbReference type="EMBL" id="VOAH01000006">
    <property type="protein sequence ID" value="TVP40701.1"/>
    <property type="molecule type" value="Genomic_DNA"/>
</dbReference>
<gene>
    <name evidence="2" type="ORF">NARC_60088</name>
</gene>
<reference evidence="2 3" key="1">
    <citation type="journal article" date="2019" name="Front. Microbiol.">
        <title>Ammonia Oxidation by the Arctic Terrestrial Thaumarchaeote Candidatus Nitrosocosmicus arcticus Is Stimulated by Increasing Temperatures.</title>
        <authorList>
            <person name="Alves R.J.E."/>
            <person name="Kerou M."/>
            <person name="Zappe A."/>
            <person name="Bittner R."/>
            <person name="Abby S.S."/>
            <person name="Schmidt H.A."/>
            <person name="Pfeifer K."/>
            <person name="Schleper C."/>
        </authorList>
    </citation>
    <scope>NUCLEOTIDE SEQUENCE [LARGE SCALE GENOMIC DNA]</scope>
    <source>
        <strain evidence="2 3">Kfb</strain>
    </source>
</reference>
<evidence type="ECO:0000256" key="1">
    <source>
        <dbReference type="ARBA" id="ARBA00006315"/>
    </source>
</evidence>